<keyword evidence="4" id="KW-1185">Reference proteome</keyword>
<comment type="caution">
    <text evidence="3">The sequence shown here is derived from an EMBL/GenBank/DDBJ whole genome shotgun (WGS) entry which is preliminary data.</text>
</comment>
<sequence length="195" mass="19193">MERKHTQGRSRAWWALVSLWLWSQGTPARADVVEDPPAVCPAGAEGNTCHGGPFCKPVKCTSDAECTGGATCQDTKGCIGTVECGGGEGGPNPTPTLSALCEGGEACGADETCQAIKLCMAMVEPTTGGSAGTGPTSSGTATTDAGTASGTGDDTGGGKGGCGSCSADADGRPSALALLTIAGLAGRRRRARGRA</sequence>
<dbReference type="InterPro" id="IPR024038">
    <property type="entry name" value="MYXO-CTERM"/>
</dbReference>
<evidence type="ECO:0000256" key="2">
    <source>
        <dbReference type="SAM" id="SignalP"/>
    </source>
</evidence>
<feature type="region of interest" description="Disordered" evidence="1">
    <location>
        <begin position="127"/>
        <end position="167"/>
    </location>
</feature>
<evidence type="ECO:0000256" key="1">
    <source>
        <dbReference type="SAM" id="MobiDB-lite"/>
    </source>
</evidence>
<reference evidence="3" key="1">
    <citation type="submission" date="2022-11" db="EMBL/GenBank/DDBJ databases">
        <title>Minimal conservation of predation-associated metabolite biosynthetic gene clusters underscores biosynthetic potential of Myxococcota including descriptions for ten novel species: Archangium lansinium sp. nov., Myxococcus landrumus sp. nov., Nannocystis bai.</title>
        <authorList>
            <person name="Ahearne A."/>
            <person name="Stevens C."/>
            <person name="Phillips K."/>
        </authorList>
    </citation>
    <scope>NUCLEOTIDE SEQUENCE</scope>
    <source>
        <strain evidence="3">Na p29</strain>
    </source>
</reference>
<feature type="chain" id="PRO_5040912834" evidence="2">
    <location>
        <begin position="31"/>
        <end position="195"/>
    </location>
</feature>
<name>A0A9X3EPI3_9BACT</name>
<keyword evidence="2" id="KW-0732">Signal</keyword>
<feature type="signal peptide" evidence="2">
    <location>
        <begin position="1"/>
        <end position="30"/>
    </location>
</feature>
<feature type="compositionally biased region" description="Low complexity" evidence="1">
    <location>
        <begin position="133"/>
        <end position="152"/>
    </location>
</feature>
<gene>
    <name evidence="3" type="ORF">OV079_18830</name>
</gene>
<evidence type="ECO:0000313" key="4">
    <source>
        <dbReference type="Proteomes" id="UP001150924"/>
    </source>
</evidence>
<organism evidence="3 4">
    <name type="scientific">Nannocystis pusilla</name>
    <dbReference type="NCBI Taxonomy" id="889268"/>
    <lineage>
        <taxon>Bacteria</taxon>
        <taxon>Pseudomonadati</taxon>
        <taxon>Myxococcota</taxon>
        <taxon>Polyangia</taxon>
        <taxon>Nannocystales</taxon>
        <taxon>Nannocystaceae</taxon>
        <taxon>Nannocystis</taxon>
    </lineage>
</organism>
<evidence type="ECO:0000313" key="3">
    <source>
        <dbReference type="EMBL" id="MCY1007565.1"/>
    </source>
</evidence>
<protein>
    <submittedName>
        <fullName evidence="3">MYXO-CTERM sorting domain-containing protein</fullName>
    </submittedName>
</protein>
<dbReference type="AlphaFoldDB" id="A0A9X3EPI3"/>
<proteinExistence type="predicted"/>
<dbReference type="RefSeq" id="WP_267770199.1">
    <property type="nucleotide sequence ID" value="NZ_JAPNKE010000002.1"/>
</dbReference>
<dbReference type="NCBIfam" id="TIGR03901">
    <property type="entry name" value="MYXO-CTERM"/>
    <property type="match status" value="1"/>
</dbReference>
<dbReference type="Proteomes" id="UP001150924">
    <property type="component" value="Unassembled WGS sequence"/>
</dbReference>
<dbReference type="EMBL" id="JAPNKE010000002">
    <property type="protein sequence ID" value="MCY1007565.1"/>
    <property type="molecule type" value="Genomic_DNA"/>
</dbReference>
<accession>A0A9X3EPI3</accession>
<feature type="compositionally biased region" description="Gly residues" evidence="1">
    <location>
        <begin position="153"/>
        <end position="163"/>
    </location>
</feature>